<dbReference type="InterPro" id="IPR009056">
    <property type="entry name" value="Cyt_c-like_dom"/>
</dbReference>
<keyword evidence="3 6" id="KW-0479">Metal-binding</keyword>
<dbReference type="PROSITE" id="PS51007">
    <property type="entry name" value="CYTC"/>
    <property type="match status" value="2"/>
</dbReference>
<dbReference type="EMBL" id="CACVAT010000359">
    <property type="protein sequence ID" value="CAA6821480.1"/>
    <property type="molecule type" value="Genomic_DNA"/>
</dbReference>
<keyword evidence="8" id="KW-0812">Transmembrane</keyword>
<feature type="domain" description="Cytochrome c" evidence="9">
    <location>
        <begin position="218"/>
        <end position="298"/>
    </location>
</feature>
<evidence type="ECO:0000256" key="1">
    <source>
        <dbReference type="ARBA" id="ARBA00022448"/>
    </source>
</evidence>
<evidence type="ECO:0000313" key="10">
    <source>
        <dbReference type="EMBL" id="CAA6821480.1"/>
    </source>
</evidence>
<keyword evidence="8" id="KW-1133">Transmembrane helix</keyword>
<dbReference type="InterPro" id="IPR002323">
    <property type="entry name" value="Cyt_CIE"/>
</dbReference>
<dbReference type="SUPFAM" id="SSF46626">
    <property type="entry name" value="Cytochrome c"/>
    <property type="match status" value="2"/>
</dbReference>
<keyword evidence="8" id="KW-0472">Membrane</keyword>
<evidence type="ECO:0000259" key="9">
    <source>
        <dbReference type="PROSITE" id="PS51007"/>
    </source>
</evidence>
<dbReference type="PANTHER" id="PTHR40942">
    <property type="match status" value="1"/>
</dbReference>
<keyword evidence="1" id="KW-0813">Transport</keyword>
<feature type="compositionally biased region" description="Low complexity" evidence="7">
    <location>
        <begin position="185"/>
        <end position="204"/>
    </location>
</feature>
<evidence type="ECO:0000256" key="7">
    <source>
        <dbReference type="SAM" id="MobiDB-lite"/>
    </source>
</evidence>
<evidence type="ECO:0000256" key="4">
    <source>
        <dbReference type="ARBA" id="ARBA00022982"/>
    </source>
</evidence>
<reference evidence="10" key="1">
    <citation type="submission" date="2020-01" db="EMBL/GenBank/DDBJ databases">
        <authorList>
            <person name="Meier V. D."/>
            <person name="Meier V D."/>
        </authorList>
    </citation>
    <scope>NUCLEOTIDE SEQUENCE</scope>
    <source>
        <strain evidence="10">HLG_WM_MAG_09</strain>
    </source>
</reference>
<feature type="region of interest" description="Disordered" evidence="7">
    <location>
        <begin position="170"/>
        <end position="204"/>
    </location>
</feature>
<keyword evidence="2 6" id="KW-0349">Heme</keyword>
<proteinExistence type="predicted"/>
<dbReference type="InterPro" id="IPR036909">
    <property type="entry name" value="Cyt_c-like_dom_sf"/>
</dbReference>
<dbReference type="AlphaFoldDB" id="A0A6S6TXJ5"/>
<evidence type="ECO:0000256" key="2">
    <source>
        <dbReference type="ARBA" id="ARBA00022617"/>
    </source>
</evidence>
<keyword evidence="5 6" id="KW-0408">Iron</keyword>
<dbReference type="GO" id="GO:0009055">
    <property type="term" value="F:electron transfer activity"/>
    <property type="evidence" value="ECO:0007669"/>
    <property type="project" value="InterPro"/>
</dbReference>
<evidence type="ECO:0000256" key="6">
    <source>
        <dbReference type="PROSITE-ProRule" id="PRU00433"/>
    </source>
</evidence>
<dbReference type="PRINTS" id="PR00607">
    <property type="entry name" value="CYTCHROMECIE"/>
</dbReference>
<organism evidence="10">
    <name type="scientific">uncultured Thiotrichaceae bacterium</name>
    <dbReference type="NCBI Taxonomy" id="298394"/>
    <lineage>
        <taxon>Bacteria</taxon>
        <taxon>Pseudomonadati</taxon>
        <taxon>Pseudomonadota</taxon>
        <taxon>Gammaproteobacteria</taxon>
        <taxon>Thiotrichales</taxon>
        <taxon>Thiotrichaceae</taxon>
        <taxon>environmental samples</taxon>
    </lineage>
</organism>
<protein>
    <submittedName>
        <fullName evidence="10">Cytochrome c5</fullName>
    </submittedName>
</protein>
<feature type="domain" description="Cytochrome c" evidence="9">
    <location>
        <begin position="82"/>
        <end position="161"/>
    </location>
</feature>
<dbReference type="GO" id="GO:0005506">
    <property type="term" value="F:iron ion binding"/>
    <property type="evidence" value="ECO:0007669"/>
    <property type="project" value="InterPro"/>
</dbReference>
<evidence type="ECO:0000256" key="8">
    <source>
        <dbReference type="SAM" id="Phobius"/>
    </source>
</evidence>
<evidence type="ECO:0000256" key="3">
    <source>
        <dbReference type="ARBA" id="ARBA00022723"/>
    </source>
</evidence>
<gene>
    <name evidence="10" type="ORF">HELGO_WM15869</name>
</gene>
<feature type="transmembrane region" description="Helical" evidence="8">
    <location>
        <begin position="21"/>
        <end position="42"/>
    </location>
</feature>
<dbReference type="Gene3D" id="1.10.760.10">
    <property type="entry name" value="Cytochrome c-like domain"/>
    <property type="match status" value="2"/>
</dbReference>
<dbReference type="Pfam" id="PF13442">
    <property type="entry name" value="Cytochrome_CBB3"/>
    <property type="match status" value="2"/>
</dbReference>
<sequence length="299" mass="30772">MGSAYREKKVASIPNDPFAKPLLIGGLALLAAAVFVLVSNLFNTIDKNSTIGTTDTAMIEKMAQNNLSPVGSVVAVDKTVAPIARTGEEIYNAVCISCHAAGVLDAPKLEQAAWAERAAKGLKGLMDSALNGLNQMPARGGDPSLTDEEMQDAVLYMTDKAGLDFAADAGEKADSAPVEKTAETAPVAESPAAKEAPAASSAPVAKAIETPTAQAAPHSSIDGRKIYQGICFSCHDSGIANSPKPGDKAVWEPRIAAGVPALYDSVIKGKGAMPAKGGNPALSDDEIKAAVDWMIAESQ</sequence>
<name>A0A6S6TXJ5_9GAMM</name>
<dbReference type="PANTHER" id="PTHR40942:SF4">
    <property type="entry name" value="CYTOCHROME C5"/>
    <property type="match status" value="1"/>
</dbReference>
<dbReference type="GO" id="GO:0020037">
    <property type="term" value="F:heme binding"/>
    <property type="evidence" value="ECO:0007669"/>
    <property type="project" value="InterPro"/>
</dbReference>
<evidence type="ECO:0000256" key="5">
    <source>
        <dbReference type="ARBA" id="ARBA00023004"/>
    </source>
</evidence>
<keyword evidence="4" id="KW-0249">Electron transport</keyword>
<accession>A0A6S6TXJ5</accession>